<evidence type="ECO:0000313" key="2">
    <source>
        <dbReference type="EMBL" id="KAJ7689605.1"/>
    </source>
</evidence>
<evidence type="ECO:0000256" key="1">
    <source>
        <dbReference type="SAM" id="MobiDB-lite"/>
    </source>
</evidence>
<gene>
    <name evidence="2" type="ORF">B0H17DRAFT_634831</name>
</gene>
<organism evidence="2 3">
    <name type="scientific">Mycena rosella</name>
    <name type="common">Pink bonnet</name>
    <name type="synonym">Agaricus rosellus</name>
    <dbReference type="NCBI Taxonomy" id="1033263"/>
    <lineage>
        <taxon>Eukaryota</taxon>
        <taxon>Fungi</taxon>
        <taxon>Dikarya</taxon>
        <taxon>Basidiomycota</taxon>
        <taxon>Agaricomycotina</taxon>
        <taxon>Agaricomycetes</taxon>
        <taxon>Agaricomycetidae</taxon>
        <taxon>Agaricales</taxon>
        <taxon>Marasmiineae</taxon>
        <taxon>Mycenaceae</taxon>
        <taxon>Mycena</taxon>
    </lineage>
</organism>
<reference evidence="2" key="1">
    <citation type="submission" date="2023-03" db="EMBL/GenBank/DDBJ databases">
        <title>Massive genome expansion in bonnet fungi (Mycena s.s.) driven by repeated elements and novel gene families across ecological guilds.</title>
        <authorList>
            <consortium name="Lawrence Berkeley National Laboratory"/>
            <person name="Harder C.B."/>
            <person name="Miyauchi S."/>
            <person name="Viragh M."/>
            <person name="Kuo A."/>
            <person name="Thoen E."/>
            <person name="Andreopoulos B."/>
            <person name="Lu D."/>
            <person name="Skrede I."/>
            <person name="Drula E."/>
            <person name="Henrissat B."/>
            <person name="Morin E."/>
            <person name="Kohler A."/>
            <person name="Barry K."/>
            <person name="LaButti K."/>
            <person name="Morin E."/>
            <person name="Salamov A."/>
            <person name="Lipzen A."/>
            <person name="Mereny Z."/>
            <person name="Hegedus B."/>
            <person name="Baldrian P."/>
            <person name="Stursova M."/>
            <person name="Weitz H."/>
            <person name="Taylor A."/>
            <person name="Grigoriev I.V."/>
            <person name="Nagy L.G."/>
            <person name="Martin F."/>
            <person name="Kauserud H."/>
        </authorList>
    </citation>
    <scope>NUCLEOTIDE SEQUENCE</scope>
    <source>
        <strain evidence="2">CBHHK067</strain>
    </source>
</reference>
<dbReference type="Proteomes" id="UP001221757">
    <property type="component" value="Unassembled WGS sequence"/>
</dbReference>
<keyword evidence="3" id="KW-1185">Reference proteome</keyword>
<feature type="region of interest" description="Disordered" evidence="1">
    <location>
        <begin position="16"/>
        <end position="49"/>
    </location>
</feature>
<feature type="compositionally biased region" description="Polar residues" evidence="1">
    <location>
        <begin position="62"/>
        <end position="96"/>
    </location>
</feature>
<dbReference type="EMBL" id="JARKIE010000071">
    <property type="protein sequence ID" value="KAJ7689605.1"/>
    <property type="molecule type" value="Genomic_DNA"/>
</dbReference>
<accession>A0AAD7DER6</accession>
<evidence type="ECO:0000313" key="3">
    <source>
        <dbReference type="Proteomes" id="UP001221757"/>
    </source>
</evidence>
<protein>
    <submittedName>
        <fullName evidence="2">Uncharacterized protein</fullName>
    </submittedName>
</protein>
<comment type="caution">
    <text evidence="2">The sequence shown here is derived from an EMBL/GenBank/DDBJ whole genome shotgun (WGS) entry which is preliminary data.</text>
</comment>
<name>A0AAD7DER6_MYCRO</name>
<sequence length="118" mass="12434">MVGGCVAACIIVGRRRKARAPQVYRPPGPVAQDQVPMLHPPAQNPFSNAAAVPASTYPYAQAQNNGSYQQTPGYNNSYPAASHSNVTLSAYSQDTHANVPPPDASQRNFTPPPGPPPV</sequence>
<dbReference type="AlphaFoldDB" id="A0AAD7DER6"/>
<feature type="region of interest" description="Disordered" evidence="1">
    <location>
        <begin position="62"/>
        <end position="118"/>
    </location>
</feature>
<proteinExistence type="predicted"/>